<dbReference type="Gramene" id="TuG1812G0500003023.01.T01">
    <property type="protein sequence ID" value="TuG1812G0500003023.01.T01"/>
    <property type="gene ID" value="TuG1812G0500003023.01"/>
</dbReference>
<evidence type="ECO:0000313" key="1">
    <source>
        <dbReference type="EnsemblPlants" id="TuG1812G0500003023.01.T01"/>
    </source>
</evidence>
<organism evidence="1 2">
    <name type="scientific">Triticum urartu</name>
    <name type="common">Red wild einkorn</name>
    <name type="synonym">Crithodium urartu</name>
    <dbReference type="NCBI Taxonomy" id="4572"/>
    <lineage>
        <taxon>Eukaryota</taxon>
        <taxon>Viridiplantae</taxon>
        <taxon>Streptophyta</taxon>
        <taxon>Embryophyta</taxon>
        <taxon>Tracheophyta</taxon>
        <taxon>Spermatophyta</taxon>
        <taxon>Magnoliopsida</taxon>
        <taxon>Liliopsida</taxon>
        <taxon>Poales</taxon>
        <taxon>Poaceae</taxon>
        <taxon>BOP clade</taxon>
        <taxon>Pooideae</taxon>
        <taxon>Triticodae</taxon>
        <taxon>Triticeae</taxon>
        <taxon>Triticinae</taxon>
        <taxon>Triticum</taxon>
    </lineage>
</organism>
<protein>
    <recommendedName>
        <fullName evidence="3">Tyrosine--tRNA ligase</fullName>
    </recommendedName>
</protein>
<dbReference type="PANTHER" id="PTHR46264">
    <property type="entry name" value="TYROSINE-TRNA LIGASE"/>
    <property type="match status" value="1"/>
</dbReference>
<reference evidence="1" key="2">
    <citation type="submission" date="2018-03" db="EMBL/GenBank/DDBJ databases">
        <title>The Triticum urartu genome reveals the dynamic nature of wheat genome evolution.</title>
        <authorList>
            <person name="Ling H."/>
            <person name="Ma B."/>
            <person name="Shi X."/>
            <person name="Liu H."/>
            <person name="Dong L."/>
            <person name="Sun H."/>
            <person name="Cao Y."/>
            <person name="Gao Q."/>
            <person name="Zheng S."/>
            <person name="Li Y."/>
            <person name="Yu Y."/>
            <person name="Du H."/>
            <person name="Qi M."/>
            <person name="Li Y."/>
            <person name="Yu H."/>
            <person name="Cui Y."/>
            <person name="Wang N."/>
            <person name="Chen C."/>
            <person name="Wu H."/>
            <person name="Zhao Y."/>
            <person name="Zhang J."/>
            <person name="Li Y."/>
            <person name="Zhou W."/>
            <person name="Zhang B."/>
            <person name="Hu W."/>
            <person name="Eijk M."/>
            <person name="Tang J."/>
            <person name="Witsenboer H."/>
            <person name="Zhao S."/>
            <person name="Li Z."/>
            <person name="Zhang A."/>
            <person name="Wang D."/>
            <person name="Liang C."/>
        </authorList>
    </citation>
    <scope>NUCLEOTIDE SEQUENCE [LARGE SCALE GENOMIC DNA]</scope>
    <source>
        <strain evidence="1">cv. G1812</strain>
    </source>
</reference>
<proteinExistence type="predicted"/>
<dbReference type="InterPro" id="IPR050489">
    <property type="entry name" value="Tyr-tRNA_synthase"/>
</dbReference>
<dbReference type="GO" id="GO:0006437">
    <property type="term" value="P:tyrosyl-tRNA aminoacylation"/>
    <property type="evidence" value="ECO:0007669"/>
    <property type="project" value="TreeGrafter"/>
</dbReference>
<name>A0A8R7QH61_TRIUA</name>
<evidence type="ECO:0008006" key="3">
    <source>
        <dbReference type="Google" id="ProtNLM"/>
    </source>
</evidence>
<dbReference type="PANTHER" id="PTHR46264:SF7">
    <property type="entry name" value="TYROSINE--TRNA LIGASE"/>
    <property type="match status" value="1"/>
</dbReference>
<evidence type="ECO:0000313" key="2">
    <source>
        <dbReference type="Proteomes" id="UP000015106"/>
    </source>
</evidence>
<dbReference type="EnsemblPlants" id="TuG1812G0500003023.01.T01">
    <property type="protein sequence ID" value="TuG1812G0500003023.01.T01"/>
    <property type="gene ID" value="TuG1812G0500003023.01"/>
</dbReference>
<dbReference type="GO" id="GO:0004831">
    <property type="term" value="F:tyrosine-tRNA ligase activity"/>
    <property type="evidence" value="ECO:0007669"/>
    <property type="project" value="TreeGrafter"/>
</dbReference>
<dbReference type="AlphaFoldDB" id="A0A8R7QH61"/>
<dbReference type="Gene3D" id="3.40.50.620">
    <property type="entry name" value="HUPs"/>
    <property type="match status" value="1"/>
</dbReference>
<dbReference type="GO" id="GO:0005737">
    <property type="term" value="C:cytoplasm"/>
    <property type="evidence" value="ECO:0007669"/>
    <property type="project" value="TreeGrafter"/>
</dbReference>
<dbReference type="InterPro" id="IPR014729">
    <property type="entry name" value="Rossmann-like_a/b/a_fold"/>
</dbReference>
<dbReference type="Proteomes" id="UP000015106">
    <property type="component" value="Chromosome 5"/>
</dbReference>
<reference evidence="2" key="1">
    <citation type="journal article" date="2013" name="Nature">
        <title>Draft genome of the wheat A-genome progenitor Triticum urartu.</title>
        <authorList>
            <person name="Ling H.Q."/>
            <person name="Zhao S."/>
            <person name="Liu D."/>
            <person name="Wang J."/>
            <person name="Sun H."/>
            <person name="Zhang C."/>
            <person name="Fan H."/>
            <person name="Li D."/>
            <person name="Dong L."/>
            <person name="Tao Y."/>
            <person name="Gao C."/>
            <person name="Wu H."/>
            <person name="Li Y."/>
            <person name="Cui Y."/>
            <person name="Guo X."/>
            <person name="Zheng S."/>
            <person name="Wang B."/>
            <person name="Yu K."/>
            <person name="Liang Q."/>
            <person name="Yang W."/>
            <person name="Lou X."/>
            <person name="Chen J."/>
            <person name="Feng M."/>
            <person name="Jian J."/>
            <person name="Zhang X."/>
            <person name="Luo G."/>
            <person name="Jiang Y."/>
            <person name="Liu J."/>
            <person name="Wang Z."/>
            <person name="Sha Y."/>
            <person name="Zhang B."/>
            <person name="Wu H."/>
            <person name="Tang D."/>
            <person name="Shen Q."/>
            <person name="Xue P."/>
            <person name="Zou S."/>
            <person name="Wang X."/>
            <person name="Liu X."/>
            <person name="Wang F."/>
            <person name="Yang Y."/>
            <person name="An X."/>
            <person name="Dong Z."/>
            <person name="Zhang K."/>
            <person name="Zhang X."/>
            <person name="Luo M.C."/>
            <person name="Dvorak J."/>
            <person name="Tong Y."/>
            <person name="Wang J."/>
            <person name="Yang H."/>
            <person name="Li Z."/>
            <person name="Wang D."/>
            <person name="Zhang A."/>
            <person name="Wang J."/>
        </authorList>
    </citation>
    <scope>NUCLEOTIDE SEQUENCE</scope>
    <source>
        <strain evidence="2">cv. G1812</strain>
    </source>
</reference>
<sequence length="292" mass="32329">MLSRAFGGYKSSFSADLSVQALRRAFGTLLQFDRNLSVHEPGALRCSSHLLHQAHQLQGQPVSPDGFPQDHSSVSVEYGVAPSACIFKPYSTVCGSFDQRLATLRSVGEHASDDELRLLLKEKTAPICYVWCDPSPWMTITQGISMTINVNKLVKAGCEVKMLMADWFALMDPKIGGNICKVQTIGRYNIEMLRASGMNLDGVEFVQLSDLISCHAEEYWPVAMDIARNSNLSEIKRCFSIHASEDASDLGSTNPFMMRKFTPADTLYPCLQSAVLLLPEVGFFCLTRNKES</sequence>
<accession>A0A8R7QH61</accession>
<reference evidence="1" key="3">
    <citation type="submission" date="2022-06" db="UniProtKB">
        <authorList>
            <consortium name="EnsemblPlants"/>
        </authorList>
    </citation>
    <scope>IDENTIFICATION</scope>
</reference>
<dbReference type="SUPFAM" id="SSF52374">
    <property type="entry name" value="Nucleotidylyl transferase"/>
    <property type="match status" value="1"/>
</dbReference>
<keyword evidence="2" id="KW-1185">Reference proteome</keyword>